<evidence type="ECO:0000256" key="1">
    <source>
        <dbReference type="ARBA" id="ARBA00022737"/>
    </source>
</evidence>
<dbReference type="AlphaFoldDB" id="A0A8J4EWH0"/>
<dbReference type="SUPFAM" id="SSF48403">
    <property type="entry name" value="Ankyrin repeat"/>
    <property type="match status" value="2"/>
</dbReference>
<dbReference type="PANTHER" id="PTHR24123:SF33">
    <property type="entry name" value="PROTEIN HOS4"/>
    <property type="match status" value="1"/>
</dbReference>
<evidence type="ECO:0000313" key="6">
    <source>
        <dbReference type="Proteomes" id="UP000747399"/>
    </source>
</evidence>
<dbReference type="PROSITE" id="PS50297">
    <property type="entry name" value="ANK_REP_REGION"/>
    <property type="match status" value="1"/>
</dbReference>
<proteinExistence type="predicted"/>
<dbReference type="Pfam" id="PF12796">
    <property type="entry name" value="Ank_2"/>
    <property type="match status" value="1"/>
</dbReference>
<evidence type="ECO:0008006" key="7">
    <source>
        <dbReference type="Google" id="ProtNLM"/>
    </source>
</evidence>
<dbReference type="PROSITE" id="PS50088">
    <property type="entry name" value="ANK_REPEAT"/>
    <property type="match status" value="1"/>
</dbReference>
<dbReference type="EMBL" id="BNCO01000008">
    <property type="protein sequence ID" value="GIL49875.1"/>
    <property type="molecule type" value="Genomic_DNA"/>
</dbReference>
<comment type="caution">
    <text evidence="5">The sequence shown here is derived from an EMBL/GenBank/DDBJ whole genome shotgun (WGS) entry which is preliminary data.</text>
</comment>
<accession>A0A8J4EWH0</accession>
<feature type="repeat" description="ANK" evidence="3">
    <location>
        <begin position="308"/>
        <end position="340"/>
    </location>
</feature>
<dbReference type="InterPro" id="IPR002110">
    <property type="entry name" value="Ankyrin_rpt"/>
</dbReference>
<reference evidence="5" key="1">
    <citation type="journal article" date="2021" name="Proc. Natl. Acad. Sci. U.S.A.">
        <title>Three genomes in the algal genus Volvox reveal the fate of a haploid sex-determining region after a transition to homothallism.</title>
        <authorList>
            <person name="Yamamoto K."/>
            <person name="Hamaji T."/>
            <person name="Kawai-Toyooka H."/>
            <person name="Matsuzaki R."/>
            <person name="Takahashi F."/>
            <person name="Nishimura Y."/>
            <person name="Kawachi M."/>
            <person name="Noguchi H."/>
            <person name="Minakuchi Y."/>
            <person name="Umen J.G."/>
            <person name="Toyoda A."/>
            <person name="Nozaki H."/>
        </authorList>
    </citation>
    <scope>NUCLEOTIDE SEQUENCE</scope>
    <source>
        <strain evidence="5">NIES-3780</strain>
    </source>
</reference>
<dbReference type="Gene3D" id="1.25.40.20">
    <property type="entry name" value="Ankyrin repeat-containing domain"/>
    <property type="match status" value="2"/>
</dbReference>
<feature type="compositionally biased region" description="Low complexity" evidence="4">
    <location>
        <begin position="604"/>
        <end position="614"/>
    </location>
</feature>
<keyword evidence="6" id="KW-1185">Reference proteome</keyword>
<dbReference type="Proteomes" id="UP000747399">
    <property type="component" value="Unassembled WGS sequence"/>
</dbReference>
<evidence type="ECO:0000256" key="2">
    <source>
        <dbReference type="ARBA" id="ARBA00023043"/>
    </source>
</evidence>
<name>A0A8J4EWH0_9CHLO</name>
<keyword evidence="2 3" id="KW-0040">ANK repeat</keyword>
<evidence type="ECO:0000313" key="5">
    <source>
        <dbReference type="EMBL" id="GIL49875.1"/>
    </source>
</evidence>
<dbReference type="SUPFAM" id="SSF81383">
    <property type="entry name" value="F-box domain"/>
    <property type="match status" value="1"/>
</dbReference>
<protein>
    <recommendedName>
        <fullName evidence="7">F-box domain-containing protein</fullName>
    </recommendedName>
</protein>
<keyword evidence="1" id="KW-0677">Repeat</keyword>
<gene>
    <name evidence="5" type="ORF">Vafri_6177</name>
</gene>
<dbReference type="InterPro" id="IPR051165">
    <property type="entry name" value="Multifunctional_ANK_Repeat"/>
</dbReference>
<feature type="region of interest" description="Disordered" evidence="4">
    <location>
        <begin position="600"/>
        <end position="641"/>
    </location>
</feature>
<dbReference type="InterPro" id="IPR036770">
    <property type="entry name" value="Ankyrin_rpt-contain_sf"/>
</dbReference>
<evidence type="ECO:0000256" key="4">
    <source>
        <dbReference type="SAM" id="MobiDB-lite"/>
    </source>
</evidence>
<dbReference type="InterPro" id="IPR036047">
    <property type="entry name" value="F-box-like_dom_sf"/>
</dbReference>
<sequence>MDKSPQRCPSEATTRLDSYSMDLVVSCSMASSHSGESNPSTRHAPRHGQFAAAAVADDDAAHAISHRQHCPISNLPEEVWLLVLSWAGSRSAATAASCCSAFRALHHAVVTTPMLLARALIVDHGPFGAAANLYGGPNGQRSIRHGVHSDAGMAVVLRELVKLTSPPGGAALRVAALTTVAARATVAAVDLITAMEAAKDASAAGCGIGTCAAADVTSARRLSTILAPAAPEASCADVSTIFTIRQLASGILCAAAMAGHEHVVATALVLGASGLEKALVDASGAGRGRIVRLLLACGADPNAAIDSFGPSALFKAASNGHTDVVQLLLDAGACIDSTCITVPQYNDRVAATVLRFDAPAAAGRNRSPPAYVWGQWPAMLSLDSHRRVGATTLAGGCGSSSGVFPPLRLPAPMPGSTVALGPPLPLPRFPPLSALSAPQLELQTPCGAGAGAVYVADAEMNQRMSGTLGALLTSAPSSTTAATATAIPLPGATTVKKMPASATAPFIAVDSLQRATATEADADAPTILSKTTSAAISSGLRLAVSTTVTSAADAVSVIQTPSSSAGDVTPALTVPTTSTTAALPSLTSGCDSDEFDLAFGGGTSTSSPRTPVRSTAERALPPPPPCHRKSPGLLPTQMPSLPLMPPLPKLPPLPNSSLPQLPPGATMSLLGPRSRFNRKTSLLLVACQGGHAAAAALLIRYGAKVDREGGSELVQAGHPHVVDELLAAVPDLRVHLDQALVASASDNRLAVASALLRHGADPSYGGGLALQEAAFMGHTAVLKLLLESGGALLRTSGVLKSVLEMARKWCRPGVVQMLADAASATTT</sequence>
<dbReference type="PANTHER" id="PTHR24123">
    <property type="entry name" value="ANKYRIN REPEAT-CONTAINING"/>
    <property type="match status" value="1"/>
</dbReference>
<organism evidence="5 6">
    <name type="scientific">Volvox africanus</name>
    <dbReference type="NCBI Taxonomy" id="51714"/>
    <lineage>
        <taxon>Eukaryota</taxon>
        <taxon>Viridiplantae</taxon>
        <taxon>Chlorophyta</taxon>
        <taxon>core chlorophytes</taxon>
        <taxon>Chlorophyceae</taxon>
        <taxon>CS clade</taxon>
        <taxon>Chlamydomonadales</taxon>
        <taxon>Volvocaceae</taxon>
        <taxon>Volvox</taxon>
    </lineage>
</organism>
<dbReference type="SMART" id="SM00248">
    <property type="entry name" value="ANK"/>
    <property type="match status" value="5"/>
</dbReference>
<evidence type="ECO:0000256" key="3">
    <source>
        <dbReference type="PROSITE-ProRule" id="PRU00023"/>
    </source>
</evidence>